<evidence type="ECO:0000256" key="6">
    <source>
        <dbReference type="SAM" id="MobiDB-lite"/>
    </source>
</evidence>
<evidence type="ECO:0000256" key="4">
    <source>
        <dbReference type="ARBA" id="ARBA00041833"/>
    </source>
</evidence>
<gene>
    <name evidence="8" type="ORF">BpHYR1_001627</name>
</gene>
<dbReference type="Gene3D" id="3.40.50.150">
    <property type="entry name" value="Vaccinia Virus protein VP39"/>
    <property type="match status" value="1"/>
</dbReference>
<dbReference type="STRING" id="10195.A0A3M7P5N4"/>
<evidence type="ECO:0000259" key="7">
    <source>
        <dbReference type="Pfam" id="PF08241"/>
    </source>
</evidence>
<name>A0A3M7P5N4_BRAPC</name>
<dbReference type="CDD" id="cd02440">
    <property type="entry name" value="AdoMet_MTases"/>
    <property type="match status" value="1"/>
</dbReference>
<dbReference type="InterPro" id="IPR013216">
    <property type="entry name" value="Methyltransf_11"/>
</dbReference>
<dbReference type="GO" id="GO:0032981">
    <property type="term" value="P:mitochondrial respiratory chain complex I assembly"/>
    <property type="evidence" value="ECO:0007669"/>
    <property type="project" value="TreeGrafter"/>
</dbReference>
<dbReference type="EMBL" id="REGN01013077">
    <property type="protein sequence ID" value="RMZ94396.1"/>
    <property type="molecule type" value="Genomic_DNA"/>
</dbReference>
<feature type="compositionally biased region" description="Basic and acidic residues" evidence="6">
    <location>
        <begin position="335"/>
        <end position="351"/>
    </location>
</feature>
<dbReference type="Proteomes" id="UP000276133">
    <property type="component" value="Unassembled WGS sequence"/>
</dbReference>
<comment type="caution">
    <text evidence="8">The sequence shown here is derived from an EMBL/GenBank/DDBJ whole genome shotgun (WGS) entry which is preliminary data.</text>
</comment>
<dbReference type="InterPro" id="IPR050602">
    <property type="entry name" value="Malonyl-ACP_OMT"/>
</dbReference>
<dbReference type="GO" id="GO:0005739">
    <property type="term" value="C:mitochondrion"/>
    <property type="evidence" value="ECO:0007669"/>
    <property type="project" value="TreeGrafter"/>
</dbReference>
<dbReference type="AlphaFoldDB" id="A0A3M7P5N4"/>
<accession>A0A3M7P5N4</accession>
<sequence length="351" mass="40616">MVLNIWVRRIATSSVIHAKPLPPNLNIFDRETKKLQRNRTAYYPDYANYEYIKSEVGYRVADRVFDIKREFNSILDLGCQRGYVSKNLTKETVKKLYMFDISEKMLEQADLPEEGIQVEKRNFDEEDDLPFENDSLDLIVSSLNFHWVNNLPKLFKESIRVLKKDSAIIGAMFAGDTLFELRVSLQLAELERKGFYILIFLYYLRLDCFPIFFPKGLTPRISPFTTPQDIGGLLTSNGFTLLTLDFDEIQISYPSIFELMYDLKGMGESNCSWKRKFNLSTDTLMAAQSIYQEMYGNEDGSIPATYQILYFIAWKPHESQAKPAKRGSANVSLKELPKVLEQKKGDTKNDQ</sequence>
<keyword evidence="2" id="KW-0808">Transferase</keyword>
<organism evidence="8 9">
    <name type="scientific">Brachionus plicatilis</name>
    <name type="common">Marine rotifer</name>
    <name type="synonym">Brachionus muelleri</name>
    <dbReference type="NCBI Taxonomy" id="10195"/>
    <lineage>
        <taxon>Eukaryota</taxon>
        <taxon>Metazoa</taxon>
        <taxon>Spiralia</taxon>
        <taxon>Gnathifera</taxon>
        <taxon>Rotifera</taxon>
        <taxon>Eurotatoria</taxon>
        <taxon>Monogononta</taxon>
        <taxon>Pseudotrocha</taxon>
        <taxon>Ploima</taxon>
        <taxon>Brachionidae</taxon>
        <taxon>Brachionus</taxon>
    </lineage>
</organism>
<protein>
    <recommendedName>
        <fullName evidence="3">Arginine-hydroxylase NDUFAF5, mitochondrial</fullName>
    </recommendedName>
    <alternativeName>
        <fullName evidence="4">NADH dehydrogenase [ubiquinone] 1 alpha subcomplex assembly factor 5</fullName>
    </alternativeName>
    <alternativeName>
        <fullName evidence="5">Putative methyltransferase NDUFAF5</fullName>
    </alternativeName>
</protein>
<evidence type="ECO:0000256" key="1">
    <source>
        <dbReference type="ARBA" id="ARBA00022603"/>
    </source>
</evidence>
<evidence type="ECO:0000256" key="2">
    <source>
        <dbReference type="ARBA" id="ARBA00022679"/>
    </source>
</evidence>
<dbReference type="PANTHER" id="PTHR13090:SF1">
    <property type="entry name" value="ARGININE-HYDROXYLASE NDUFAF5, MITOCHONDRIAL"/>
    <property type="match status" value="1"/>
</dbReference>
<proteinExistence type="predicted"/>
<reference evidence="8 9" key="1">
    <citation type="journal article" date="2018" name="Sci. Rep.">
        <title>Genomic signatures of local adaptation to the degree of environmental predictability in rotifers.</title>
        <authorList>
            <person name="Franch-Gras L."/>
            <person name="Hahn C."/>
            <person name="Garcia-Roger E.M."/>
            <person name="Carmona M.J."/>
            <person name="Serra M."/>
            <person name="Gomez A."/>
        </authorList>
    </citation>
    <scope>NUCLEOTIDE SEQUENCE [LARGE SCALE GENOMIC DNA]</scope>
    <source>
        <strain evidence="8">HYR1</strain>
    </source>
</reference>
<evidence type="ECO:0000313" key="9">
    <source>
        <dbReference type="Proteomes" id="UP000276133"/>
    </source>
</evidence>
<dbReference type="SUPFAM" id="SSF53335">
    <property type="entry name" value="S-adenosyl-L-methionine-dependent methyltransferases"/>
    <property type="match status" value="1"/>
</dbReference>
<evidence type="ECO:0000256" key="5">
    <source>
        <dbReference type="ARBA" id="ARBA00042549"/>
    </source>
</evidence>
<evidence type="ECO:0000313" key="8">
    <source>
        <dbReference type="EMBL" id="RMZ94396.1"/>
    </source>
</evidence>
<keyword evidence="8" id="KW-0830">Ubiquinone</keyword>
<keyword evidence="9" id="KW-1185">Reference proteome</keyword>
<dbReference type="OrthoDB" id="16816at2759"/>
<feature type="region of interest" description="Disordered" evidence="6">
    <location>
        <begin position="323"/>
        <end position="351"/>
    </location>
</feature>
<dbReference type="GO" id="GO:0032259">
    <property type="term" value="P:methylation"/>
    <property type="evidence" value="ECO:0007669"/>
    <property type="project" value="UniProtKB-KW"/>
</dbReference>
<evidence type="ECO:0000256" key="3">
    <source>
        <dbReference type="ARBA" id="ARBA00040937"/>
    </source>
</evidence>
<dbReference type="GO" id="GO:0008757">
    <property type="term" value="F:S-adenosylmethionine-dependent methyltransferase activity"/>
    <property type="evidence" value="ECO:0007669"/>
    <property type="project" value="InterPro"/>
</dbReference>
<dbReference type="Pfam" id="PF08241">
    <property type="entry name" value="Methyltransf_11"/>
    <property type="match status" value="1"/>
</dbReference>
<feature type="domain" description="Methyltransferase type 11" evidence="7">
    <location>
        <begin position="75"/>
        <end position="168"/>
    </location>
</feature>
<dbReference type="InterPro" id="IPR029063">
    <property type="entry name" value="SAM-dependent_MTases_sf"/>
</dbReference>
<dbReference type="PANTHER" id="PTHR13090">
    <property type="entry name" value="ARGININE-HYDROXYLASE NDUFAF5, MITOCHONDRIAL"/>
    <property type="match status" value="1"/>
</dbReference>
<keyword evidence="1" id="KW-0489">Methyltransferase</keyword>